<dbReference type="NCBIfam" id="TIGR00370">
    <property type="entry name" value="5-oxoprolinase subunit PxpB"/>
    <property type="match status" value="1"/>
</dbReference>
<accession>N4WDM5</accession>
<dbReference type="OrthoDB" id="9778567at2"/>
<comment type="caution">
    <text evidence="6">The sequence shown here is derived from an EMBL/GenBank/DDBJ whole genome shotgun (WGS) entry which is preliminary data.</text>
</comment>
<dbReference type="InterPro" id="IPR010016">
    <property type="entry name" value="PxpB"/>
</dbReference>
<evidence type="ECO:0000256" key="3">
    <source>
        <dbReference type="ARBA" id="ARBA00022840"/>
    </source>
</evidence>
<dbReference type="PANTHER" id="PTHR34698">
    <property type="entry name" value="5-OXOPROLINASE SUBUNIT B"/>
    <property type="match status" value="1"/>
</dbReference>
<dbReference type="SUPFAM" id="SSF50891">
    <property type="entry name" value="Cyclophilin-like"/>
    <property type="match status" value="1"/>
</dbReference>
<dbReference type="EMBL" id="APML01000003">
    <property type="protein sequence ID" value="ENH98373.1"/>
    <property type="molecule type" value="Genomic_DNA"/>
</dbReference>
<dbReference type="STRING" id="1308866.J416_00259"/>
<dbReference type="InterPro" id="IPR003833">
    <property type="entry name" value="CT_C_D"/>
</dbReference>
<dbReference type="eggNOG" id="COG2049">
    <property type="taxonomic scope" value="Bacteria"/>
</dbReference>
<dbReference type="RefSeq" id="WP_003462524.1">
    <property type="nucleotide sequence ID" value="NZ_APML01000003.1"/>
</dbReference>
<evidence type="ECO:0000256" key="1">
    <source>
        <dbReference type="ARBA" id="ARBA00022741"/>
    </source>
</evidence>
<gene>
    <name evidence="6" type="ORF">J416_00259</name>
</gene>
<keyword evidence="1" id="KW-0547">Nucleotide-binding</keyword>
<dbReference type="SUPFAM" id="SSF160467">
    <property type="entry name" value="PH0987 N-terminal domain-like"/>
    <property type="match status" value="1"/>
</dbReference>
<feature type="compositionally biased region" description="Basic and acidic residues" evidence="4">
    <location>
        <begin position="149"/>
        <end position="158"/>
    </location>
</feature>
<dbReference type="AlphaFoldDB" id="N4WDM5"/>
<evidence type="ECO:0000259" key="5">
    <source>
        <dbReference type="SMART" id="SM00796"/>
    </source>
</evidence>
<keyword evidence="2 6" id="KW-0378">Hydrolase</keyword>
<dbReference type="SMART" id="SM00796">
    <property type="entry name" value="AHS1"/>
    <property type="match status" value="1"/>
</dbReference>
<dbReference type="Gene3D" id="3.30.1360.40">
    <property type="match status" value="1"/>
</dbReference>
<feature type="region of interest" description="Disordered" evidence="4">
    <location>
        <begin position="149"/>
        <end position="168"/>
    </location>
</feature>
<reference evidence="6 7" key="1">
    <citation type="submission" date="2013-03" db="EMBL/GenBank/DDBJ databases">
        <title>Draft genome sequence of Gracibacillus halophilus YIM-C55.5, a moderately halophilic and thermophilic organism from the Xiaochaidamu salt lake.</title>
        <authorList>
            <person name="Sugumar T."/>
            <person name="Polireddy D.R."/>
            <person name="Antony A."/>
            <person name="Madhava Y.R."/>
            <person name="Sivakumar N."/>
        </authorList>
    </citation>
    <scope>NUCLEOTIDE SEQUENCE [LARGE SCALE GENOMIC DNA]</scope>
    <source>
        <strain evidence="6 7">YIM-C55.5</strain>
    </source>
</reference>
<feature type="domain" description="Carboxyltransferase" evidence="5">
    <location>
        <begin position="1"/>
        <end position="201"/>
    </location>
</feature>
<evidence type="ECO:0000313" key="6">
    <source>
        <dbReference type="EMBL" id="ENH98373.1"/>
    </source>
</evidence>
<keyword evidence="3" id="KW-0067">ATP-binding</keyword>
<dbReference type="PANTHER" id="PTHR34698:SF2">
    <property type="entry name" value="5-OXOPROLINASE SUBUNIT B"/>
    <property type="match status" value="1"/>
</dbReference>
<dbReference type="Pfam" id="PF02682">
    <property type="entry name" value="CT_C_D"/>
    <property type="match status" value="1"/>
</dbReference>
<dbReference type="GO" id="GO:0016787">
    <property type="term" value="F:hydrolase activity"/>
    <property type="evidence" value="ECO:0007669"/>
    <property type="project" value="UniProtKB-KW"/>
</dbReference>
<dbReference type="PATRIC" id="fig|1308866.3.peg.54"/>
<sequence length="227" mass="25980">MQTRYVTENAVMFTVADELSQQAQETLLQLHHQLAEEKPDWLVESVIGYTTLTVYFYPLRIVHDQVANYIQSFNIQSNRTNNQHTLHRIPVCYHPSVALDIDEVARKHQLSMEQVIARHTSVTYTVSFLGFSPGFPFLSGLSDELATPRKETPRREVPKGSVGIAGQQTGIYPSTSPGGWQIIGRIPISLLHFHRLQPTLFQPGDQVQFYPISKQTYESYRRKEKHS</sequence>
<evidence type="ECO:0000256" key="2">
    <source>
        <dbReference type="ARBA" id="ARBA00022801"/>
    </source>
</evidence>
<proteinExistence type="predicted"/>
<dbReference type="InterPro" id="IPR029000">
    <property type="entry name" value="Cyclophilin-like_dom_sf"/>
</dbReference>
<dbReference type="Gene3D" id="2.40.100.10">
    <property type="entry name" value="Cyclophilin-like"/>
    <property type="match status" value="1"/>
</dbReference>
<keyword evidence="7" id="KW-1185">Reference proteome</keyword>
<dbReference type="Proteomes" id="UP000012283">
    <property type="component" value="Unassembled WGS sequence"/>
</dbReference>
<dbReference type="GO" id="GO:0005524">
    <property type="term" value="F:ATP binding"/>
    <property type="evidence" value="ECO:0007669"/>
    <property type="project" value="UniProtKB-KW"/>
</dbReference>
<evidence type="ECO:0000313" key="7">
    <source>
        <dbReference type="Proteomes" id="UP000012283"/>
    </source>
</evidence>
<name>N4WDM5_9BACI</name>
<organism evidence="6 7">
    <name type="scientific">Gracilibacillus halophilus YIM-C55.5</name>
    <dbReference type="NCBI Taxonomy" id="1308866"/>
    <lineage>
        <taxon>Bacteria</taxon>
        <taxon>Bacillati</taxon>
        <taxon>Bacillota</taxon>
        <taxon>Bacilli</taxon>
        <taxon>Bacillales</taxon>
        <taxon>Bacillaceae</taxon>
        <taxon>Gracilibacillus</taxon>
    </lineage>
</organism>
<evidence type="ECO:0000256" key="4">
    <source>
        <dbReference type="SAM" id="MobiDB-lite"/>
    </source>
</evidence>
<protein>
    <submittedName>
        <fullName evidence="6">Allophanate hydrolase subunit 1</fullName>
    </submittedName>
</protein>